<dbReference type="EMBL" id="FMXA01000014">
    <property type="protein sequence ID" value="SDA53518.1"/>
    <property type="molecule type" value="Genomic_DNA"/>
</dbReference>
<dbReference type="PANTHER" id="PTHR30606">
    <property type="entry name" value="LIPID A BIOSYNTHESIS LAUROYL ACYLTRANSFERASE"/>
    <property type="match status" value="1"/>
</dbReference>
<sequence>MIGNYFLLKSLSWLCCHVSDDTASKIGRHLGNFFWFAVPKRRKQLAVQNILRAGITEDSQEAHRIAKESAVRFGPLAVSMCRFPLLNKDNIRDIVTIKGAEKLDRLKAEGKGCILAATHCGNWEIEGAALALYGYPMLSVAMQQKNREFDRFLTEYRSMPGQTIEYKTGVRDMLRRIKQGYFVGLLCDQDPGDTGIGVPFFGQMTLTPTGPAHFSLLCKLPVMTALIHETMPGRYEIIIGDPIEPDEGLNKKEAIRNVTWKINQRLENWIRQYPEEWFWLHNRWKWTDRFHPEWKGKSC</sequence>
<evidence type="ECO:0000256" key="4">
    <source>
        <dbReference type="ARBA" id="ARBA00022679"/>
    </source>
</evidence>
<comment type="subcellular location">
    <subcellularLocation>
        <location evidence="1">Cell inner membrane</location>
    </subcellularLocation>
</comment>
<dbReference type="RefSeq" id="WP_091364803.1">
    <property type="nucleotide sequence ID" value="NZ_FMXA01000014.1"/>
</dbReference>
<dbReference type="STRING" id="209880.SAMN02910343_01153"/>
<evidence type="ECO:0000313" key="7">
    <source>
        <dbReference type="EMBL" id="SDA53518.1"/>
    </source>
</evidence>
<proteinExistence type="predicted"/>
<accession>A0A1G5W5Z7</accession>
<dbReference type="CDD" id="cd07984">
    <property type="entry name" value="LPLAT_LABLAT-like"/>
    <property type="match status" value="1"/>
</dbReference>
<dbReference type="OrthoDB" id="9801955at2"/>
<keyword evidence="4 7" id="KW-0808">Transferase</keyword>
<reference evidence="7 8" key="1">
    <citation type="submission" date="2016-10" db="EMBL/GenBank/DDBJ databases">
        <authorList>
            <person name="de Groot N.N."/>
        </authorList>
    </citation>
    <scope>NUCLEOTIDE SEQUENCE [LARGE SCALE GENOMIC DNA]</scope>
    <source>
        <strain evidence="7 8">DSM 15230</strain>
    </source>
</reference>
<keyword evidence="3" id="KW-0997">Cell inner membrane</keyword>
<keyword evidence="8" id="KW-1185">Reference proteome</keyword>
<dbReference type="GO" id="GO:0016746">
    <property type="term" value="F:acyltransferase activity"/>
    <property type="evidence" value="ECO:0007669"/>
    <property type="project" value="UniProtKB-KW"/>
</dbReference>
<gene>
    <name evidence="7" type="ORF">SAMN02910343_01153</name>
</gene>
<evidence type="ECO:0000256" key="5">
    <source>
        <dbReference type="ARBA" id="ARBA00023136"/>
    </source>
</evidence>
<keyword evidence="6" id="KW-0012">Acyltransferase</keyword>
<dbReference type="GO" id="GO:0005886">
    <property type="term" value="C:plasma membrane"/>
    <property type="evidence" value="ECO:0007669"/>
    <property type="project" value="UniProtKB-SubCell"/>
</dbReference>
<name>A0A1G5W5Z7_9FIRM</name>
<protein>
    <submittedName>
        <fullName evidence="7">KDO2-lipid IV(A) lauroyltransferase</fullName>
    </submittedName>
</protein>
<keyword evidence="5" id="KW-0472">Membrane</keyword>
<evidence type="ECO:0000256" key="6">
    <source>
        <dbReference type="ARBA" id="ARBA00023315"/>
    </source>
</evidence>
<dbReference type="Pfam" id="PF03279">
    <property type="entry name" value="Lip_A_acyltrans"/>
    <property type="match status" value="1"/>
</dbReference>
<keyword evidence="2" id="KW-1003">Cell membrane</keyword>
<dbReference type="AlphaFoldDB" id="A0A1G5W5Z7"/>
<dbReference type="InterPro" id="IPR004960">
    <property type="entry name" value="LipA_acyltrans"/>
</dbReference>
<dbReference type="PANTHER" id="PTHR30606:SF10">
    <property type="entry name" value="PHOSPHATIDYLINOSITOL MANNOSIDE ACYLTRANSFERASE"/>
    <property type="match status" value="1"/>
</dbReference>
<dbReference type="GO" id="GO:0009247">
    <property type="term" value="P:glycolipid biosynthetic process"/>
    <property type="evidence" value="ECO:0007669"/>
    <property type="project" value="UniProtKB-ARBA"/>
</dbReference>
<dbReference type="Proteomes" id="UP000199689">
    <property type="component" value="Unassembled WGS sequence"/>
</dbReference>
<evidence type="ECO:0000256" key="3">
    <source>
        <dbReference type="ARBA" id="ARBA00022519"/>
    </source>
</evidence>
<evidence type="ECO:0000256" key="2">
    <source>
        <dbReference type="ARBA" id="ARBA00022475"/>
    </source>
</evidence>
<dbReference type="GeneID" id="87756169"/>
<evidence type="ECO:0000256" key="1">
    <source>
        <dbReference type="ARBA" id="ARBA00004533"/>
    </source>
</evidence>
<evidence type="ECO:0000313" key="8">
    <source>
        <dbReference type="Proteomes" id="UP000199689"/>
    </source>
</evidence>
<organism evidence="7 8">
    <name type="scientific">Allisonella histaminiformans</name>
    <dbReference type="NCBI Taxonomy" id="209880"/>
    <lineage>
        <taxon>Bacteria</taxon>
        <taxon>Bacillati</taxon>
        <taxon>Bacillota</taxon>
        <taxon>Negativicutes</taxon>
        <taxon>Veillonellales</taxon>
        <taxon>Veillonellaceae</taxon>
        <taxon>Allisonella</taxon>
    </lineage>
</organism>